<reference evidence="1 2" key="1">
    <citation type="submission" date="2020-03" db="EMBL/GenBank/DDBJ databases">
        <title>Sphingomonas sp. nov., isolated from fish.</title>
        <authorList>
            <person name="Hyun D.-W."/>
            <person name="Bae J.-W."/>
        </authorList>
    </citation>
    <scope>NUCLEOTIDE SEQUENCE [LARGE SCALE GENOMIC DNA]</scope>
    <source>
        <strain evidence="1 2">HDW15C</strain>
    </source>
</reference>
<dbReference type="Proteomes" id="UP000502502">
    <property type="component" value="Chromosome"/>
</dbReference>
<organism evidence="1 2">
    <name type="scientific">Sphingomonas sinipercae</name>
    <dbReference type="NCBI Taxonomy" id="2714944"/>
    <lineage>
        <taxon>Bacteria</taxon>
        <taxon>Pseudomonadati</taxon>
        <taxon>Pseudomonadota</taxon>
        <taxon>Alphaproteobacteria</taxon>
        <taxon>Sphingomonadales</taxon>
        <taxon>Sphingomonadaceae</taxon>
        <taxon>Sphingomonas</taxon>
    </lineage>
</organism>
<proteinExistence type="predicted"/>
<keyword evidence="2" id="KW-1185">Reference proteome</keyword>
<protein>
    <submittedName>
        <fullName evidence="1">Uncharacterized protein</fullName>
    </submittedName>
</protein>
<gene>
    <name evidence="1" type="ORF">G7078_10570</name>
</gene>
<dbReference type="KEGG" id="ssin:G7078_10570"/>
<evidence type="ECO:0000313" key="1">
    <source>
        <dbReference type="EMBL" id="QIL03176.1"/>
    </source>
</evidence>
<name>A0A6G7ZQJ6_9SPHN</name>
<dbReference type="AlphaFoldDB" id="A0A6G7ZQJ6"/>
<accession>A0A6G7ZQJ6</accession>
<sequence length="74" mass="8055">MSRAMFVSLDESKVVAKCQSENVGISAIERLPSGGVRLVCSSSDGAAVMKKKFKSHLLPDTAVRQTHRPNTPLW</sequence>
<dbReference type="EMBL" id="CP049871">
    <property type="protein sequence ID" value="QIL03176.1"/>
    <property type="molecule type" value="Genomic_DNA"/>
</dbReference>
<evidence type="ECO:0000313" key="2">
    <source>
        <dbReference type="Proteomes" id="UP000502502"/>
    </source>
</evidence>